<organism evidence="5 6">
    <name type="scientific">Bacillus salipaludis</name>
    <dbReference type="NCBI Taxonomy" id="2547811"/>
    <lineage>
        <taxon>Bacteria</taxon>
        <taxon>Bacillati</taxon>
        <taxon>Bacillota</taxon>
        <taxon>Bacilli</taxon>
        <taxon>Bacillales</taxon>
        <taxon>Bacillaceae</taxon>
        <taxon>Bacillus</taxon>
    </lineage>
</organism>
<name>A0A4R5VQG7_9BACI</name>
<feature type="binding site" evidence="2">
    <location>
        <position position="160"/>
    </location>
    <ligand>
        <name>Mn(2+)</name>
        <dbReference type="ChEBI" id="CHEBI:29035"/>
        <label>2</label>
    </ligand>
</feature>
<dbReference type="AlphaFoldDB" id="A0A4R5VQG7"/>
<dbReference type="PIRSF" id="PIRSF005962">
    <property type="entry name" value="Pept_M20D_amidohydro"/>
    <property type="match status" value="1"/>
</dbReference>
<keyword evidence="2" id="KW-0464">Manganese</keyword>
<dbReference type="PANTHER" id="PTHR11014">
    <property type="entry name" value="PEPTIDASE M20 FAMILY MEMBER"/>
    <property type="match status" value="1"/>
</dbReference>
<dbReference type="SUPFAM" id="SSF55031">
    <property type="entry name" value="Bacterial exopeptidase dimerisation domain"/>
    <property type="match status" value="1"/>
</dbReference>
<evidence type="ECO:0000259" key="3">
    <source>
        <dbReference type="Pfam" id="PF07687"/>
    </source>
</evidence>
<dbReference type="InterPro" id="IPR017439">
    <property type="entry name" value="Amidohydrolase"/>
</dbReference>
<dbReference type="Pfam" id="PF01546">
    <property type="entry name" value="Peptidase_M20"/>
    <property type="match status" value="1"/>
</dbReference>
<dbReference type="GO" id="GO:0046872">
    <property type="term" value="F:metal ion binding"/>
    <property type="evidence" value="ECO:0007669"/>
    <property type="project" value="UniProtKB-KW"/>
</dbReference>
<dbReference type="Proteomes" id="UP001178888">
    <property type="component" value="Unassembled WGS sequence"/>
</dbReference>
<dbReference type="InterPro" id="IPR036264">
    <property type="entry name" value="Bact_exopeptidase_dim_dom"/>
</dbReference>
<evidence type="ECO:0000313" key="7">
    <source>
        <dbReference type="Proteomes" id="UP001178888"/>
    </source>
</evidence>
<dbReference type="SUPFAM" id="SSF53187">
    <property type="entry name" value="Zn-dependent exopeptidases"/>
    <property type="match status" value="1"/>
</dbReference>
<dbReference type="GO" id="GO:0019877">
    <property type="term" value="P:diaminopimelate biosynthetic process"/>
    <property type="evidence" value="ECO:0007669"/>
    <property type="project" value="UniProtKB-ARBA"/>
</dbReference>
<dbReference type="FunFam" id="3.30.70.360:FF:000001">
    <property type="entry name" value="N-acetyldiaminopimelate deacetylase"/>
    <property type="match status" value="1"/>
</dbReference>
<evidence type="ECO:0000256" key="2">
    <source>
        <dbReference type="PIRSR" id="PIRSR005962-1"/>
    </source>
</evidence>
<reference evidence="4" key="2">
    <citation type="submission" date="2023-08" db="EMBL/GenBank/DDBJ databases">
        <title>Nitrogen cycling bacteria in agricultural field soils.</title>
        <authorList>
            <person name="Jang J."/>
        </authorList>
    </citation>
    <scope>NUCLEOTIDE SEQUENCE</scope>
    <source>
        <strain evidence="4">PS3-36</strain>
    </source>
</reference>
<protein>
    <submittedName>
        <fullName evidence="5">Amidohydrolase</fullName>
    </submittedName>
</protein>
<keyword evidence="7" id="KW-1185">Reference proteome</keyword>
<feature type="binding site" evidence="2">
    <location>
        <position position="100"/>
    </location>
    <ligand>
        <name>Mn(2+)</name>
        <dbReference type="ChEBI" id="CHEBI:29035"/>
        <label>2</label>
    </ligand>
</feature>
<dbReference type="Gene3D" id="3.40.630.10">
    <property type="entry name" value="Zn peptidases"/>
    <property type="match status" value="1"/>
</dbReference>
<accession>A0A4R5VQG7</accession>
<feature type="binding site" evidence="2">
    <location>
        <position position="136"/>
    </location>
    <ligand>
        <name>Mn(2+)</name>
        <dbReference type="ChEBI" id="CHEBI:29035"/>
        <label>2</label>
    </ligand>
</feature>
<dbReference type="RefSeq" id="WP_133336784.1">
    <property type="nucleotide sequence ID" value="NZ_JAVGVR010000001.1"/>
</dbReference>
<dbReference type="Proteomes" id="UP000295132">
    <property type="component" value="Unassembled WGS sequence"/>
</dbReference>
<proteinExistence type="predicted"/>
<evidence type="ECO:0000313" key="5">
    <source>
        <dbReference type="EMBL" id="TDK59835.1"/>
    </source>
</evidence>
<dbReference type="Gene3D" id="3.30.70.360">
    <property type="match status" value="1"/>
</dbReference>
<dbReference type="EMBL" id="SMYO01000008">
    <property type="protein sequence ID" value="TDK59835.1"/>
    <property type="molecule type" value="Genomic_DNA"/>
</dbReference>
<evidence type="ECO:0000313" key="6">
    <source>
        <dbReference type="Proteomes" id="UP000295132"/>
    </source>
</evidence>
<dbReference type="EMBL" id="JAVGVR010000001">
    <property type="protein sequence ID" value="MDQ6595830.1"/>
    <property type="molecule type" value="Genomic_DNA"/>
</dbReference>
<feature type="binding site" evidence="2">
    <location>
        <position position="102"/>
    </location>
    <ligand>
        <name>Mn(2+)</name>
        <dbReference type="ChEBI" id="CHEBI:29035"/>
        <label>2</label>
    </ligand>
</feature>
<keyword evidence="2" id="KW-0479">Metal-binding</keyword>
<evidence type="ECO:0000256" key="1">
    <source>
        <dbReference type="ARBA" id="ARBA00022801"/>
    </source>
</evidence>
<dbReference type="Pfam" id="PF07687">
    <property type="entry name" value="M20_dimer"/>
    <property type="match status" value="1"/>
</dbReference>
<comment type="caution">
    <text evidence="5">The sequence shown here is derived from an EMBL/GenBank/DDBJ whole genome shotgun (WGS) entry which is preliminary data.</text>
</comment>
<dbReference type="GO" id="GO:0050118">
    <property type="term" value="F:N-acetyldiaminopimelate deacetylase activity"/>
    <property type="evidence" value="ECO:0007669"/>
    <property type="project" value="UniProtKB-ARBA"/>
</dbReference>
<feature type="binding site" evidence="2">
    <location>
        <position position="352"/>
    </location>
    <ligand>
        <name>Mn(2+)</name>
        <dbReference type="ChEBI" id="CHEBI:29035"/>
        <label>2</label>
    </ligand>
</feature>
<dbReference type="InterPro" id="IPR002933">
    <property type="entry name" value="Peptidase_M20"/>
</dbReference>
<evidence type="ECO:0000313" key="4">
    <source>
        <dbReference type="EMBL" id="MDQ6595830.1"/>
    </source>
</evidence>
<reference evidence="5 6" key="1">
    <citation type="submission" date="2019-03" db="EMBL/GenBank/DDBJ databases">
        <title>Bacillus niacini sp. nov. a Nicotinate-Metabolizing Mesophile Isolated from Soil.</title>
        <authorList>
            <person name="Zhang G."/>
        </authorList>
    </citation>
    <scope>NUCLEOTIDE SEQUENCE [LARGE SCALE GENOMIC DNA]</scope>
    <source>
        <strain evidence="5 6">WN066</strain>
    </source>
</reference>
<dbReference type="PANTHER" id="PTHR11014:SF63">
    <property type="entry name" value="METALLOPEPTIDASE, PUTATIVE (AFU_ORTHOLOGUE AFUA_6G09600)-RELATED"/>
    <property type="match status" value="1"/>
</dbReference>
<comment type="cofactor">
    <cofactor evidence="2">
        <name>Mn(2+)</name>
        <dbReference type="ChEBI" id="CHEBI:29035"/>
    </cofactor>
    <text evidence="2">The Mn(2+) ion enhances activity.</text>
</comment>
<gene>
    <name evidence="5" type="ORF">E2K98_18090</name>
    <name evidence="4" type="ORF">RCG21_05390</name>
</gene>
<dbReference type="InterPro" id="IPR011650">
    <property type="entry name" value="Peptidase_M20_dimer"/>
</dbReference>
<dbReference type="NCBIfam" id="TIGR01891">
    <property type="entry name" value="amidohydrolases"/>
    <property type="match status" value="1"/>
</dbReference>
<sequence>MSTLQVKEIGDYLVNFRRNLHLEPELSNEEFETTRKIKEALLSQDISILNLPLKTGVVAEIKGSQPGPTIALRCDIDALPILEQSEVSFTSKRQGVMHACGHDFHTSVILGTAFLLKKEENNLAGTIRLIFQPAEETGHGARAILDTHALDDVDVIFGLHNDPTLKIGELGTKHGALTAGVDRFEIHVTSTGAHAAKPEEGNDPIIITGHIISSLQTIISRNVPPRETAVVSITQIHSGSTWNVIPDTAYLEGTVRTFSKTQRAFIQKRMEQISHGIGVTFNAKVELVWHPGPPSVDNAPEWADFALEVGAKAGYKTRVVEASSIGEDFAFYQEKLPGAFVMIGSGGPFDLHHPKFVVDEAALLPASEYFQLLAVEALGKLKQG</sequence>
<feature type="domain" description="Peptidase M20 dimerisation" evidence="3">
    <location>
        <begin position="180"/>
        <end position="273"/>
    </location>
</feature>
<keyword evidence="1 5" id="KW-0378">Hydrolase</keyword>